<feature type="region of interest" description="Disordered" evidence="1">
    <location>
        <begin position="1"/>
        <end position="48"/>
    </location>
</feature>
<protein>
    <submittedName>
        <fullName evidence="2">Uncharacterized protein</fullName>
    </submittedName>
</protein>
<evidence type="ECO:0000256" key="1">
    <source>
        <dbReference type="SAM" id="MobiDB-lite"/>
    </source>
</evidence>
<dbReference type="RefSeq" id="YP_008433451.1">
    <property type="nucleotide sequence ID" value="NC_022096.1"/>
</dbReference>
<feature type="compositionally biased region" description="Basic and acidic residues" evidence="1">
    <location>
        <begin position="19"/>
        <end position="34"/>
    </location>
</feature>
<accession>S5VM97</accession>
<dbReference type="OrthoDB" id="32815at10239"/>
<feature type="compositionally biased region" description="Basic residues" evidence="1">
    <location>
        <begin position="35"/>
        <end position="46"/>
    </location>
</feature>
<proteinExistence type="predicted"/>
<sequence>MAKKPYKPLAKSRKNTSGRKSDAKRTAEKTQERMKSKKAVVFKSKRPGKERLASGMPYRLKRLEAMPVRQLPETAASKKGMTLRQLIRATPRLFINNAVDVEAKKIERKFTKTHRPVIMGHMVTYDVWRQNRVRRVHETYIIGMGDDDKLPVNRHNKVLVQCTCENFVYVFEYANASVGASRLIYSNGEAPNFTNPRLAPGCCKHIIALAKIALEQNL</sequence>
<organism evidence="2 3">
    <name type="scientific">Pseudomonas phage PaBG</name>
    <dbReference type="NCBI Taxonomy" id="1335230"/>
    <lineage>
        <taxon>Viruses</taxon>
        <taxon>Duplodnaviria</taxon>
        <taxon>Heunggongvirae</taxon>
        <taxon>Uroviricota</taxon>
        <taxon>Caudoviricetes</taxon>
        <taxon>Baikalvirus</taxon>
        <taxon>Baikalvirus PaBG</taxon>
    </lineage>
</organism>
<gene>
    <name evidence="2" type="ORF">PaBG_00120</name>
</gene>
<dbReference type="KEGG" id="vg:16574806"/>
<name>S5VM97_9CAUD</name>
<keyword evidence="3" id="KW-1185">Reference proteome</keyword>
<feature type="compositionally biased region" description="Basic residues" evidence="1">
    <location>
        <begin position="1"/>
        <end position="17"/>
    </location>
</feature>
<evidence type="ECO:0000313" key="3">
    <source>
        <dbReference type="Proteomes" id="UP000015545"/>
    </source>
</evidence>
<evidence type="ECO:0000313" key="2">
    <source>
        <dbReference type="EMBL" id="AGS82004.1"/>
    </source>
</evidence>
<dbReference type="Proteomes" id="UP000015545">
    <property type="component" value="Segment"/>
</dbReference>
<reference evidence="2 3" key="1">
    <citation type="journal article" date="2014" name="Genome Announc.">
        <title>Complete Genome Sequence of the Novel Giant Pseudomonas Phage PaBG.</title>
        <authorList>
            <person name="Sykilinda N.N."/>
            <person name="Bondar A.A."/>
            <person name="Gorshkova A.S."/>
            <person name="Kurochkina L.P."/>
            <person name="Kulikov E.E."/>
            <person name="Shneider M.M."/>
            <person name="Kadykov V.A."/>
            <person name="Solovjeva N.V."/>
            <person name="Kabilov M.R."/>
            <person name="Mesyanzhinov V.V."/>
            <person name="Vlassov V.V."/>
            <person name="Drukker V.V."/>
            <person name="Miroshnikov K.A."/>
        </authorList>
    </citation>
    <scope>NUCLEOTIDE SEQUENCE [LARGE SCALE GENOMIC DNA]</scope>
</reference>
<dbReference type="GeneID" id="16574806"/>
<dbReference type="EMBL" id="KF147891">
    <property type="protein sequence ID" value="AGS82004.1"/>
    <property type="molecule type" value="Genomic_DNA"/>
</dbReference>